<dbReference type="OrthoDB" id="8913959at2"/>
<dbReference type="EMBL" id="CP019236">
    <property type="protein sequence ID" value="APW37286.1"/>
    <property type="molecule type" value="Genomic_DNA"/>
</dbReference>
<dbReference type="RefSeq" id="WP_076198645.1">
    <property type="nucleotide sequence ID" value="NZ_CP019236.1"/>
</dbReference>
<protein>
    <submittedName>
        <fullName evidence="1">Uncharacterized protein</fullName>
    </submittedName>
</protein>
<name>A0A1P8JU40_9BURK</name>
<reference evidence="1 2" key="1">
    <citation type="submission" date="2017-01" db="EMBL/GenBank/DDBJ databases">
        <authorList>
            <person name="Mah S.A."/>
            <person name="Swanson W.J."/>
            <person name="Moy G.W."/>
            <person name="Vacquier V.D."/>
        </authorList>
    </citation>
    <scope>NUCLEOTIDE SEQUENCE [LARGE SCALE GENOMIC DNA]</scope>
    <source>
        <strain evidence="1 2">DCY110</strain>
    </source>
</reference>
<dbReference type="AlphaFoldDB" id="A0A1P8JU40"/>
<accession>A0A1P8JU40</accession>
<gene>
    <name evidence="1" type="ORF">RD110_08840</name>
</gene>
<dbReference type="KEGG" id="rhy:RD110_08840"/>
<organism evidence="1 2">
    <name type="scientific">Rhodoferax koreensis</name>
    <dbReference type="NCBI Taxonomy" id="1842727"/>
    <lineage>
        <taxon>Bacteria</taxon>
        <taxon>Pseudomonadati</taxon>
        <taxon>Pseudomonadota</taxon>
        <taxon>Betaproteobacteria</taxon>
        <taxon>Burkholderiales</taxon>
        <taxon>Comamonadaceae</taxon>
        <taxon>Rhodoferax</taxon>
    </lineage>
</organism>
<evidence type="ECO:0000313" key="1">
    <source>
        <dbReference type="EMBL" id="APW37286.1"/>
    </source>
</evidence>
<evidence type="ECO:0000313" key="2">
    <source>
        <dbReference type="Proteomes" id="UP000186609"/>
    </source>
</evidence>
<keyword evidence="2" id="KW-1185">Reference proteome</keyword>
<dbReference type="Proteomes" id="UP000186609">
    <property type="component" value="Chromosome"/>
</dbReference>
<sequence length="87" mass="9999">MEIAKQEVLSTLQRFDLMGMGCRVDDPVESEYALEAVRIARLVADGRPLRDAIIVTFDDHFYAGCLAEPERRPHLERLLHDFEQTPD</sequence>
<proteinExistence type="predicted"/>
<dbReference type="STRING" id="1842727.RD110_08840"/>